<dbReference type="GO" id="GO:0008270">
    <property type="term" value="F:zinc ion binding"/>
    <property type="evidence" value="ECO:0007669"/>
    <property type="project" value="UniProtKB-UniRule"/>
</dbReference>
<dbReference type="InterPro" id="IPR006026">
    <property type="entry name" value="Peptidase_Metallo"/>
</dbReference>
<dbReference type="GO" id="GO:0006508">
    <property type="term" value="P:proteolysis"/>
    <property type="evidence" value="ECO:0007669"/>
    <property type="project" value="UniProtKB-KW"/>
</dbReference>
<keyword evidence="2 7" id="KW-0479">Metal-binding</keyword>
<dbReference type="EMBL" id="JOJR01000646">
    <property type="protein sequence ID" value="RCN35575.1"/>
    <property type="molecule type" value="Genomic_DNA"/>
</dbReference>
<evidence type="ECO:0000256" key="2">
    <source>
        <dbReference type="ARBA" id="ARBA00022723"/>
    </source>
</evidence>
<feature type="chain" id="PRO_5016476988" description="Metalloendopeptidase" evidence="8">
    <location>
        <begin position="20"/>
        <end position="406"/>
    </location>
</feature>
<evidence type="ECO:0000256" key="1">
    <source>
        <dbReference type="ARBA" id="ARBA00022670"/>
    </source>
</evidence>
<evidence type="ECO:0000256" key="6">
    <source>
        <dbReference type="ARBA" id="ARBA00023157"/>
    </source>
</evidence>
<dbReference type="InterPro" id="IPR034035">
    <property type="entry name" value="Astacin-like_dom"/>
</dbReference>
<name>A0A368FXT3_ANCCA</name>
<keyword evidence="5 7" id="KW-0482">Metalloprotease</keyword>
<dbReference type="SUPFAM" id="SSF55486">
    <property type="entry name" value="Metalloproteases ('zincins'), catalytic domain"/>
    <property type="match status" value="1"/>
</dbReference>
<evidence type="ECO:0000256" key="5">
    <source>
        <dbReference type="ARBA" id="ARBA00023049"/>
    </source>
</evidence>
<evidence type="ECO:0000256" key="7">
    <source>
        <dbReference type="PROSITE-ProRule" id="PRU01211"/>
    </source>
</evidence>
<feature type="binding site" evidence="7">
    <location>
        <position position="276"/>
    </location>
    <ligand>
        <name>Zn(2+)</name>
        <dbReference type="ChEBI" id="CHEBI:29105"/>
        <note>catalytic</note>
    </ligand>
</feature>
<organism evidence="10 11">
    <name type="scientific">Ancylostoma caninum</name>
    <name type="common">Dog hookworm</name>
    <dbReference type="NCBI Taxonomy" id="29170"/>
    <lineage>
        <taxon>Eukaryota</taxon>
        <taxon>Metazoa</taxon>
        <taxon>Ecdysozoa</taxon>
        <taxon>Nematoda</taxon>
        <taxon>Chromadorea</taxon>
        <taxon>Rhabditida</taxon>
        <taxon>Rhabditina</taxon>
        <taxon>Rhabditomorpha</taxon>
        <taxon>Strongyloidea</taxon>
        <taxon>Ancylostomatidae</taxon>
        <taxon>Ancylostomatinae</taxon>
        <taxon>Ancylostoma</taxon>
    </lineage>
</organism>
<dbReference type="InterPro" id="IPR001506">
    <property type="entry name" value="Peptidase_M12A"/>
</dbReference>
<dbReference type="PANTHER" id="PTHR10127:SF780">
    <property type="entry name" value="METALLOENDOPEPTIDASE"/>
    <property type="match status" value="1"/>
</dbReference>
<feature type="binding site" evidence="7">
    <location>
        <position position="272"/>
    </location>
    <ligand>
        <name>Zn(2+)</name>
        <dbReference type="ChEBI" id="CHEBI:29105"/>
        <note>catalytic</note>
    </ligand>
</feature>
<dbReference type="AlphaFoldDB" id="A0A368FXT3"/>
<keyword evidence="3 7" id="KW-0378">Hydrolase</keyword>
<reference evidence="10 11" key="1">
    <citation type="submission" date="2014-10" db="EMBL/GenBank/DDBJ databases">
        <title>Draft genome of the hookworm Ancylostoma caninum.</title>
        <authorList>
            <person name="Mitreva M."/>
        </authorList>
    </citation>
    <scope>NUCLEOTIDE SEQUENCE [LARGE SCALE GENOMIC DNA]</scope>
    <source>
        <strain evidence="10 11">Baltimore</strain>
    </source>
</reference>
<dbReference type="CDD" id="cd04280">
    <property type="entry name" value="ZnMc_astacin_like"/>
    <property type="match status" value="1"/>
</dbReference>
<keyword evidence="11" id="KW-1185">Reference proteome</keyword>
<dbReference type="Proteomes" id="UP000252519">
    <property type="component" value="Unassembled WGS sequence"/>
</dbReference>
<comment type="caution">
    <text evidence="7">Lacks conserved residue(s) required for the propagation of feature annotation.</text>
</comment>
<dbReference type="SMART" id="SM00235">
    <property type="entry name" value="ZnMc"/>
    <property type="match status" value="1"/>
</dbReference>
<evidence type="ECO:0000256" key="8">
    <source>
        <dbReference type="RuleBase" id="RU361183"/>
    </source>
</evidence>
<sequence length="406" mass="45853">MRLILIVFVLVVCLDAGTTRSLSSNFWGLFGGGENLMGKIKNATANGIGKVIFVLGDYCHFTPVYSNIIVCTYVYYIQILDKASLKKIHDKFLSMKEKILKTLQLSPKMLQSLNERLSKLRSIRRDKVNKQGDSISEINANAGSGQYLFQSDIVLTKKQADQLAEAIEEEASGGNRTKRQALKDQRDMAMMWTEGVNYFFDPSASAKMRRAFVSGVRAWERDTCIDFKEDSNAEDSIRVFPEVGCWSYIGKLGGHQELSLGGGCETEGMAAHEIGHALGFFHTMSRHDRDNYITVNMQNIKSDWLDQFTITTRSTNENYGMGYDYGSIMHYGRTTGSINQKPTMIPFDTNYVETIGSPFISFTDLSMMNQHYGCKGVRRSSFGKSESYCQFALVFVSLFWREVHIN</sequence>
<feature type="signal peptide" evidence="8">
    <location>
        <begin position="1"/>
        <end position="19"/>
    </location>
</feature>
<evidence type="ECO:0000313" key="10">
    <source>
        <dbReference type="EMBL" id="RCN35575.1"/>
    </source>
</evidence>
<comment type="caution">
    <text evidence="10">The sequence shown here is derived from an EMBL/GenBank/DDBJ whole genome shotgun (WGS) entry which is preliminary data.</text>
</comment>
<keyword evidence="6" id="KW-1015">Disulfide bond</keyword>
<accession>A0A368FXT3</accession>
<keyword evidence="1 7" id="KW-0645">Protease</keyword>
<feature type="domain" description="Peptidase M12A" evidence="9">
    <location>
        <begin position="180"/>
        <end position="375"/>
    </location>
</feature>
<feature type="active site" evidence="7">
    <location>
        <position position="273"/>
    </location>
</feature>
<dbReference type="Gene3D" id="3.40.390.10">
    <property type="entry name" value="Collagenase (Catalytic Domain)"/>
    <property type="match status" value="1"/>
</dbReference>
<comment type="cofactor">
    <cofactor evidence="7 8">
        <name>Zn(2+)</name>
        <dbReference type="ChEBI" id="CHEBI:29105"/>
    </cofactor>
    <text evidence="7 8">Binds 1 zinc ion per subunit.</text>
</comment>
<gene>
    <name evidence="10" type="ORF">ANCCAN_18552</name>
</gene>
<feature type="binding site" evidence="7">
    <location>
        <position position="282"/>
    </location>
    <ligand>
        <name>Zn(2+)</name>
        <dbReference type="ChEBI" id="CHEBI:29105"/>
        <note>catalytic</note>
    </ligand>
</feature>
<proteinExistence type="predicted"/>
<evidence type="ECO:0000256" key="4">
    <source>
        <dbReference type="ARBA" id="ARBA00022833"/>
    </source>
</evidence>
<dbReference type="OrthoDB" id="5829157at2759"/>
<dbReference type="GO" id="GO:0004222">
    <property type="term" value="F:metalloendopeptidase activity"/>
    <property type="evidence" value="ECO:0007669"/>
    <property type="project" value="UniProtKB-UniRule"/>
</dbReference>
<dbReference type="PRINTS" id="PR00480">
    <property type="entry name" value="ASTACIN"/>
</dbReference>
<dbReference type="Pfam" id="PF01400">
    <property type="entry name" value="Astacin"/>
    <property type="match status" value="1"/>
</dbReference>
<dbReference type="STRING" id="29170.A0A368FXT3"/>
<evidence type="ECO:0000313" key="11">
    <source>
        <dbReference type="Proteomes" id="UP000252519"/>
    </source>
</evidence>
<dbReference type="PANTHER" id="PTHR10127">
    <property type="entry name" value="DISCOIDIN, CUB, EGF, LAMININ , AND ZINC METALLOPROTEASE DOMAIN CONTAINING"/>
    <property type="match status" value="1"/>
</dbReference>
<keyword evidence="4 7" id="KW-0862">Zinc</keyword>
<dbReference type="PROSITE" id="PS51864">
    <property type="entry name" value="ASTACIN"/>
    <property type="match status" value="1"/>
</dbReference>
<dbReference type="EC" id="3.4.24.-" evidence="8"/>
<keyword evidence="8" id="KW-0732">Signal</keyword>
<evidence type="ECO:0000256" key="3">
    <source>
        <dbReference type="ARBA" id="ARBA00022801"/>
    </source>
</evidence>
<dbReference type="InterPro" id="IPR024079">
    <property type="entry name" value="MetalloPept_cat_dom_sf"/>
</dbReference>
<protein>
    <recommendedName>
        <fullName evidence="8">Metalloendopeptidase</fullName>
        <ecNumber evidence="8">3.4.24.-</ecNumber>
    </recommendedName>
</protein>
<evidence type="ECO:0000259" key="9">
    <source>
        <dbReference type="PROSITE" id="PS51864"/>
    </source>
</evidence>